<reference evidence="2 3" key="1">
    <citation type="journal article" date="2018" name="Cell">
        <title>The Chara Genome: Secondary Complexity and Implications for Plant Terrestrialization.</title>
        <authorList>
            <person name="Nishiyama T."/>
            <person name="Sakayama H."/>
            <person name="Vries J.D."/>
            <person name="Buschmann H."/>
            <person name="Saint-Marcoux D."/>
            <person name="Ullrich K.K."/>
            <person name="Haas F.B."/>
            <person name="Vanderstraeten L."/>
            <person name="Becker D."/>
            <person name="Lang D."/>
            <person name="Vosolsobe S."/>
            <person name="Rombauts S."/>
            <person name="Wilhelmsson P.K.I."/>
            <person name="Janitza P."/>
            <person name="Kern R."/>
            <person name="Heyl A."/>
            <person name="Rumpler F."/>
            <person name="Villalobos L.I.A.C."/>
            <person name="Clay J.M."/>
            <person name="Skokan R."/>
            <person name="Toyoda A."/>
            <person name="Suzuki Y."/>
            <person name="Kagoshima H."/>
            <person name="Schijlen E."/>
            <person name="Tajeshwar N."/>
            <person name="Catarino B."/>
            <person name="Hetherington A.J."/>
            <person name="Saltykova A."/>
            <person name="Bonnot C."/>
            <person name="Breuninger H."/>
            <person name="Symeonidi A."/>
            <person name="Radhakrishnan G.V."/>
            <person name="Van Nieuwerburgh F."/>
            <person name="Deforce D."/>
            <person name="Chang C."/>
            <person name="Karol K.G."/>
            <person name="Hedrich R."/>
            <person name="Ulvskov P."/>
            <person name="Glockner G."/>
            <person name="Delwiche C.F."/>
            <person name="Petrasek J."/>
            <person name="Van de Peer Y."/>
            <person name="Friml J."/>
            <person name="Beilby M."/>
            <person name="Dolan L."/>
            <person name="Kohara Y."/>
            <person name="Sugano S."/>
            <person name="Fujiyama A."/>
            <person name="Delaux P.-M."/>
            <person name="Quint M."/>
            <person name="TheiBen G."/>
            <person name="Hagemann M."/>
            <person name="Harholt J."/>
            <person name="Dunand C."/>
            <person name="Zachgo S."/>
            <person name="Langdale J."/>
            <person name="Maumus F."/>
            <person name="Straeten D.V.D."/>
            <person name="Gould S.B."/>
            <person name="Rensing S.A."/>
        </authorList>
    </citation>
    <scope>NUCLEOTIDE SEQUENCE [LARGE SCALE GENOMIC DNA]</scope>
    <source>
        <strain evidence="2 3">S276</strain>
    </source>
</reference>
<feature type="compositionally biased region" description="Basic and acidic residues" evidence="1">
    <location>
        <begin position="435"/>
        <end position="448"/>
    </location>
</feature>
<dbReference type="AlphaFoldDB" id="A0A388JYL9"/>
<gene>
    <name evidence="2" type="ORF">CBR_g34248</name>
</gene>
<organism evidence="2 3">
    <name type="scientific">Chara braunii</name>
    <name type="common">Braun's stonewort</name>
    <dbReference type="NCBI Taxonomy" id="69332"/>
    <lineage>
        <taxon>Eukaryota</taxon>
        <taxon>Viridiplantae</taxon>
        <taxon>Streptophyta</taxon>
        <taxon>Charophyceae</taxon>
        <taxon>Charales</taxon>
        <taxon>Characeae</taxon>
        <taxon>Chara</taxon>
    </lineage>
</organism>
<feature type="compositionally biased region" description="Basic and acidic residues" evidence="1">
    <location>
        <begin position="342"/>
        <end position="354"/>
    </location>
</feature>
<sequence>MAADWRAEAENGKMEQSENKITLLLLSHLTDLLATCIAQQEDIHNLDNAVQTHNHVFDQVNSRLQQLEQTVAAPIASSSNTSDRLEALEIDVSSLKDGVQLQQTPTQQLEQQICTAATHSSSKPCETTPKFDDQEIFCDSTKTDPIPWFRMFELKLQLHYVSEHKHHAYLYSQSGGACQAWFNNLLSKYGVVAADMHTKISRDDLKAVWHKRFQVEPPEIKAMDKLMVFVPGMLKSVDWIVEYQRLTSVPYIQMGFKTIKHYFISRSCPTLGNALTHVENTLTTPAELFDKAAQIMVTNKEAKNLHHSSAIGPSTDRHRPKVAVIKAATPIDQTSEAVSANEGDRLIAARDGGRPGKGRGRGKTKPNTASSPGPDAAAPAPWSHYDLSEQAYKARTRFCYCLWCNNDLHEIMGCPSKGKGKSGNRAPPETTEIDDFPHYGEDTEKDGASETSDGGVIAPIKEKATRTGKQKVGGSKGQGGQGTPASAKLWLEYEV</sequence>
<dbReference type="EMBL" id="BFEA01000033">
    <property type="protein sequence ID" value="GBG62876.1"/>
    <property type="molecule type" value="Genomic_DNA"/>
</dbReference>
<dbReference type="Gramene" id="GBG62876">
    <property type="protein sequence ID" value="GBG62876"/>
    <property type="gene ID" value="CBR_g34248"/>
</dbReference>
<protein>
    <submittedName>
        <fullName evidence="2">Uncharacterized protein</fullName>
    </submittedName>
</protein>
<comment type="caution">
    <text evidence="2">The sequence shown here is derived from an EMBL/GenBank/DDBJ whole genome shotgun (WGS) entry which is preliminary data.</text>
</comment>
<proteinExistence type="predicted"/>
<feature type="region of interest" description="Disordered" evidence="1">
    <location>
        <begin position="333"/>
        <end position="381"/>
    </location>
</feature>
<keyword evidence="3" id="KW-1185">Reference proteome</keyword>
<accession>A0A388JYL9</accession>
<evidence type="ECO:0000313" key="3">
    <source>
        <dbReference type="Proteomes" id="UP000265515"/>
    </source>
</evidence>
<feature type="region of interest" description="Disordered" evidence="1">
    <location>
        <begin position="414"/>
        <end position="488"/>
    </location>
</feature>
<evidence type="ECO:0000256" key="1">
    <source>
        <dbReference type="SAM" id="MobiDB-lite"/>
    </source>
</evidence>
<evidence type="ECO:0000313" key="2">
    <source>
        <dbReference type="EMBL" id="GBG62876.1"/>
    </source>
</evidence>
<name>A0A388JYL9_CHABU</name>
<feature type="compositionally biased region" description="Low complexity" evidence="1">
    <location>
        <begin position="365"/>
        <end position="381"/>
    </location>
</feature>
<dbReference type="Proteomes" id="UP000265515">
    <property type="component" value="Unassembled WGS sequence"/>
</dbReference>